<feature type="transmembrane region" description="Helical" evidence="1">
    <location>
        <begin position="35"/>
        <end position="54"/>
    </location>
</feature>
<protein>
    <submittedName>
        <fullName evidence="2">Uncharacterized protein</fullName>
    </submittedName>
</protein>
<proteinExistence type="predicted"/>
<keyword evidence="1" id="KW-0812">Transmembrane</keyword>
<feature type="transmembrane region" description="Helical" evidence="1">
    <location>
        <begin position="66"/>
        <end position="83"/>
    </location>
</feature>
<reference evidence="2 3" key="1">
    <citation type="submission" date="2016-07" db="EMBL/GenBank/DDBJ databases">
        <title>Draft genome sequence of Methyloligella halotolerans C2T (VKM B-2706T=CCUG 61687T=DSM 25045T), a halotolerant polyhydroxybutyrate accumulating methylotroph.</title>
        <authorList>
            <person name="Vasilenko O.V."/>
            <person name="Doronina N.V."/>
            <person name="Poroshina M.N."/>
            <person name="Tarlachkov S.V."/>
            <person name="Trotsenko Y.A."/>
        </authorList>
    </citation>
    <scope>NUCLEOTIDE SEQUENCE [LARGE SCALE GENOMIC DNA]</scope>
    <source>
        <strain evidence="2 3">VKM B-2706</strain>
    </source>
</reference>
<feature type="transmembrane region" description="Helical" evidence="1">
    <location>
        <begin position="104"/>
        <end position="123"/>
    </location>
</feature>
<keyword evidence="1" id="KW-0472">Membrane</keyword>
<keyword evidence="3" id="KW-1185">Reference proteome</keyword>
<dbReference type="OrthoDB" id="7949282at2"/>
<gene>
    <name evidence="2" type="ORF">A7A08_01061</name>
</gene>
<comment type="caution">
    <text evidence="2">The sequence shown here is derived from an EMBL/GenBank/DDBJ whole genome shotgun (WGS) entry which is preliminary data.</text>
</comment>
<accession>A0A1E2S096</accession>
<sequence>MSELGILIAVLAVLIINIPAVLKQWREDRPGFIKTAWMLVLYIAYVGVGIWLFLEVLGPAGSARTRVYLAVGFSLAWIAYGGLQLLRYVPRYREPPQFLMKPGALDVALLATIFGCIVGYGWTPGQ</sequence>
<evidence type="ECO:0000256" key="1">
    <source>
        <dbReference type="SAM" id="Phobius"/>
    </source>
</evidence>
<keyword evidence="1" id="KW-1133">Transmembrane helix</keyword>
<evidence type="ECO:0000313" key="2">
    <source>
        <dbReference type="EMBL" id="ODA67894.1"/>
    </source>
</evidence>
<evidence type="ECO:0000313" key="3">
    <source>
        <dbReference type="Proteomes" id="UP000095087"/>
    </source>
</evidence>
<dbReference type="Proteomes" id="UP000095087">
    <property type="component" value="Unassembled WGS sequence"/>
</dbReference>
<dbReference type="AlphaFoldDB" id="A0A1E2S096"/>
<dbReference type="RefSeq" id="WP_069094443.1">
    <property type="nucleotide sequence ID" value="NZ_MASI01000002.1"/>
</dbReference>
<dbReference type="STRING" id="1177755.A7A08_01061"/>
<feature type="transmembrane region" description="Helical" evidence="1">
    <location>
        <begin position="6"/>
        <end position="23"/>
    </location>
</feature>
<organism evidence="2 3">
    <name type="scientific">Methyloligella halotolerans</name>
    <dbReference type="NCBI Taxonomy" id="1177755"/>
    <lineage>
        <taxon>Bacteria</taxon>
        <taxon>Pseudomonadati</taxon>
        <taxon>Pseudomonadota</taxon>
        <taxon>Alphaproteobacteria</taxon>
        <taxon>Hyphomicrobiales</taxon>
        <taxon>Hyphomicrobiaceae</taxon>
        <taxon>Methyloligella</taxon>
    </lineage>
</organism>
<dbReference type="EMBL" id="MASI01000002">
    <property type="protein sequence ID" value="ODA67894.1"/>
    <property type="molecule type" value="Genomic_DNA"/>
</dbReference>
<name>A0A1E2S096_9HYPH</name>